<feature type="transmembrane region" description="Helical" evidence="1">
    <location>
        <begin position="144"/>
        <end position="166"/>
    </location>
</feature>
<feature type="transmembrane region" description="Helical" evidence="1">
    <location>
        <begin position="89"/>
        <end position="110"/>
    </location>
</feature>
<protein>
    <submittedName>
        <fullName evidence="2">Uncharacterized protein</fullName>
    </submittedName>
</protein>
<feature type="transmembrane region" description="Helical" evidence="1">
    <location>
        <begin position="116"/>
        <end position="137"/>
    </location>
</feature>
<gene>
    <name evidence="2" type="ORF">SAMN02983003_3583</name>
</gene>
<organism evidence="2 3">
    <name type="scientific">Devosia enhydra</name>
    <dbReference type="NCBI Taxonomy" id="665118"/>
    <lineage>
        <taxon>Bacteria</taxon>
        <taxon>Pseudomonadati</taxon>
        <taxon>Pseudomonadota</taxon>
        <taxon>Alphaproteobacteria</taxon>
        <taxon>Hyphomicrobiales</taxon>
        <taxon>Devosiaceae</taxon>
        <taxon>Devosia</taxon>
    </lineage>
</organism>
<sequence>MRGVAALAMGDRKGPGWFDFSDRGLVGSFIALLAVIGINAGLPLLLGIEGARGSALRSVITFVVLLGAQLAAAALVLRQIGRQDGLVPYIVADNWAIFTITMVTVLLSLLGVGNELTLLAIMLLVLIVQVNIARLVVTLSVGQIVLFLIAQLVGGMVGLLIILMTLPLPPELAAELAQQAARAQ</sequence>
<dbReference type="STRING" id="665118.SAMN02983003_3583"/>
<evidence type="ECO:0000256" key="1">
    <source>
        <dbReference type="SAM" id="Phobius"/>
    </source>
</evidence>
<evidence type="ECO:0000313" key="2">
    <source>
        <dbReference type="EMBL" id="SFZ86403.1"/>
    </source>
</evidence>
<dbReference type="Proteomes" id="UP000183447">
    <property type="component" value="Unassembled WGS sequence"/>
</dbReference>
<feature type="transmembrane region" description="Helical" evidence="1">
    <location>
        <begin position="58"/>
        <end position="77"/>
    </location>
</feature>
<reference evidence="2 3" key="1">
    <citation type="submission" date="2016-11" db="EMBL/GenBank/DDBJ databases">
        <authorList>
            <person name="Jaros S."/>
            <person name="Januszkiewicz K."/>
            <person name="Wedrychowicz H."/>
        </authorList>
    </citation>
    <scope>NUCLEOTIDE SEQUENCE [LARGE SCALE GENOMIC DNA]</scope>
    <source>
        <strain evidence="2 3">ATCC 23634</strain>
    </source>
</reference>
<proteinExistence type="predicted"/>
<keyword evidence="3" id="KW-1185">Reference proteome</keyword>
<accession>A0A1K2I2F6</accession>
<feature type="transmembrane region" description="Helical" evidence="1">
    <location>
        <begin position="25"/>
        <end position="46"/>
    </location>
</feature>
<keyword evidence="1" id="KW-0812">Transmembrane</keyword>
<evidence type="ECO:0000313" key="3">
    <source>
        <dbReference type="Proteomes" id="UP000183447"/>
    </source>
</evidence>
<dbReference type="AlphaFoldDB" id="A0A1K2I2F6"/>
<keyword evidence="1" id="KW-1133">Transmembrane helix</keyword>
<name>A0A1K2I2F6_9HYPH</name>
<keyword evidence="1" id="KW-0472">Membrane</keyword>
<dbReference type="EMBL" id="FPKU01000003">
    <property type="protein sequence ID" value="SFZ86403.1"/>
    <property type="molecule type" value="Genomic_DNA"/>
</dbReference>